<dbReference type="OrthoDB" id="672819at2759"/>
<proteinExistence type="predicted"/>
<protein>
    <recommendedName>
        <fullName evidence="2">Disease resistance protein winged helix domain-containing protein</fullName>
    </recommendedName>
</protein>
<evidence type="ECO:0000259" key="2">
    <source>
        <dbReference type="Pfam" id="PF23559"/>
    </source>
</evidence>
<dbReference type="PANTHER" id="PTHR33782:SF5">
    <property type="entry name" value="MEDIATOR OF RNA POLYMERASE II TRANSCRIPTION SUBUNIT"/>
    <property type="match status" value="1"/>
</dbReference>
<accession>A0A843V253</accession>
<dbReference type="AlphaFoldDB" id="A0A843V253"/>
<organism evidence="3 4">
    <name type="scientific">Colocasia esculenta</name>
    <name type="common">Wild taro</name>
    <name type="synonym">Arum esculentum</name>
    <dbReference type="NCBI Taxonomy" id="4460"/>
    <lineage>
        <taxon>Eukaryota</taxon>
        <taxon>Viridiplantae</taxon>
        <taxon>Streptophyta</taxon>
        <taxon>Embryophyta</taxon>
        <taxon>Tracheophyta</taxon>
        <taxon>Spermatophyta</taxon>
        <taxon>Magnoliopsida</taxon>
        <taxon>Liliopsida</taxon>
        <taxon>Araceae</taxon>
        <taxon>Aroideae</taxon>
        <taxon>Colocasieae</taxon>
        <taxon>Colocasia</taxon>
    </lineage>
</organism>
<dbReference type="PANTHER" id="PTHR33782">
    <property type="entry name" value="OS01G0121600 PROTEIN"/>
    <property type="match status" value="1"/>
</dbReference>
<dbReference type="Pfam" id="PF23559">
    <property type="entry name" value="WHD_DRP"/>
    <property type="match status" value="1"/>
</dbReference>
<keyword evidence="1" id="KW-0812">Transmembrane</keyword>
<keyword evidence="1" id="KW-1133">Transmembrane helix</keyword>
<evidence type="ECO:0000313" key="4">
    <source>
        <dbReference type="Proteomes" id="UP000652761"/>
    </source>
</evidence>
<dbReference type="InterPro" id="IPR058922">
    <property type="entry name" value="WHD_DRP"/>
</dbReference>
<feature type="domain" description="Disease resistance protein winged helix" evidence="2">
    <location>
        <begin position="17"/>
        <end position="42"/>
    </location>
</feature>
<dbReference type="EMBL" id="NMUH01001193">
    <property type="protein sequence ID" value="MQL89955.1"/>
    <property type="molecule type" value="Genomic_DNA"/>
</dbReference>
<feature type="transmembrane region" description="Helical" evidence="1">
    <location>
        <begin position="211"/>
        <end position="235"/>
    </location>
</feature>
<evidence type="ECO:0000313" key="3">
    <source>
        <dbReference type="EMBL" id="MQL89955.1"/>
    </source>
</evidence>
<reference evidence="3" key="1">
    <citation type="submission" date="2017-07" db="EMBL/GenBank/DDBJ databases">
        <title>Taro Niue Genome Assembly and Annotation.</title>
        <authorList>
            <person name="Atibalentja N."/>
            <person name="Keating K."/>
            <person name="Fields C.J."/>
        </authorList>
    </citation>
    <scope>NUCLEOTIDE SEQUENCE</scope>
    <source>
        <strain evidence="3">Niue_2</strain>
        <tissue evidence="3">Leaf</tissue>
    </source>
</reference>
<gene>
    <name evidence="3" type="ORF">Taro_022538</name>
</gene>
<name>A0A843V253_COLES</name>
<evidence type="ECO:0000256" key="1">
    <source>
        <dbReference type="SAM" id="Phobius"/>
    </source>
</evidence>
<sequence length="238" mass="26412">MPPASTVLKKCFTFYALFPPGHQFDRDELFKLWIAQGYIDQNPECLKYEMPDLLHEGESRIAMVQPLPDDLFAKLTHLRVLDLGTLTSISSYASSLPCFAASSPRRCRFSIQLHRPGRGAGHCRRRPSRAVTMCFGGWNRPGRDFGGELVDENMAVLRKRIHDVRMTEKGDGGPPAHWMEWEKRHHGCYTAVACNAVAMLQGLLLNTRPSVALGVAALLAMSVPTSAIMVVLNLVGGH</sequence>
<keyword evidence="1" id="KW-0472">Membrane</keyword>
<keyword evidence="4" id="KW-1185">Reference proteome</keyword>
<comment type="caution">
    <text evidence="3">The sequence shown here is derived from an EMBL/GenBank/DDBJ whole genome shotgun (WGS) entry which is preliminary data.</text>
</comment>
<dbReference type="Proteomes" id="UP000652761">
    <property type="component" value="Unassembled WGS sequence"/>
</dbReference>